<dbReference type="EMBL" id="AZHX01002430">
    <property type="protein sequence ID" value="ETW94670.1"/>
    <property type="molecule type" value="Genomic_DNA"/>
</dbReference>
<dbReference type="Gene3D" id="3.40.50.720">
    <property type="entry name" value="NAD(P)-binding Rossmann-like Domain"/>
    <property type="match status" value="1"/>
</dbReference>
<dbReference type="PANTHER" id="PTHR42760:SF133">
    <property type="entry name" value="3-OXOACYL-[ACYL-CARRIER-PROTEIN] REDUCTASE"/>
    <property type="match status" value="1"/>
</dbReference>
<dbReference type="PRINTS" id="PR00080">
    <property type="entry name" value="SDRFAMILY"/>
</dbReference>
<dbReference type="Proteomes" id="UP000019140">
    <property type="component" value="Unassembled WGS sequence"/>
</dbReference>
<dbReference type="PANTHER" id="PTHR42760">
    <property type="entry name" value="SHORT-CHAIN DEHYDROGENASES/REDUCTASES FAMILY MEMBER"/>
    <property type="match status" value="1"/>
</dbReference>
<protein>
    <recommendedName>
        <fullName evidence="5">3-oxoacyl-ACP reductase</fullName>
    </recommendedName>
</protein>
<dbReference type="InterPro" id="IPR020904">
    <property type="entry name" value="Sc_DH/Rdtase_CS"/>
</dbReference>
<organism evidence="3 4">
    <name type="scientific">Candidatus Entotheonella gemina</name>
    <dbReference type="NCBI Taxonomy" id="1429439"/>
    <lineage>
        <taxon>Bacteria</taxon>
        <taxon>Pseudomonadati</taxon>
        <taxon>Nitrospinota/Tectimicrobiota group</taxon>
        <taxon>Candidatus Tectimicrobiota</taxon>
        <taxon>Candidatus Entotheonellia</taxon>
        <taxon>Candidatus Entotheonellales</taxon>
        <taxon>Candidatus Entotheonellaceae</taxon>
        <taxon>Candidatus Entotheonella</taxon>
    </lineage>
</organism>
<name>W4LAD2_9BACT</name>
<proteinExistence type="inferred from homology"/>
<accession>W4LAD2</accession>
<dbReference type="FunFam" id="3.40.50.720:FF:000084">
    <property type="entry name" value="Short-chain dehydrogenase reductase"/>
    <property type="match status" value="1"/>
</dbReference>
<dbReference type="SUPFAM" id="SSF51735">
    <property type="entry name" value="NAD(P)-binding Rossmann-fold domains"/>
    <property type="match status" value="1"/>
</dbReference>
<dbReference type="AlphaFoldDB" id="W4LAD2"/>
<dbReference type="HOGENOM" id="CLU_010194_1_2_7"/>
<dbReference type="InterPro" id="IPR036291">
    <property type="entry name" value="NAD(P)-bd_dom_sf"/>
</dbReference>
<reference evidence="3 4" key="1">
    <citation type="journal article" date="2014" name="Nature">
        <title>An environmental bacterial taxon with a large and distinct metabolic repertoire.</title>
        <authorList>
            <person name="Wilson M.C."/>
            <person name="Mori T."/>
            <person name="Ruckert C."/>
            <person name="Uria A.R."/>
            <person name="Helf M.J."/>
            <person name="Takada K."/>
            <person name="Gernert C."/>
            <person name="Steffens U.A."/>
            <person name="Heycke N."/>
            <person name="Schmitt S."/>
            <person name="Rinke C."/>
            <person name="Helfrich E.J."/>
            <person name="Brachmann A.O."/>
            <person name="Gurgui C."/>
            <person name="Wakimoto T."/>
            <person name="Kracht M."/>
            <person name="Crusemann M."/>
            <person name="Hentschel U."/>
            <person name="Abe I."/>
            <person name="Matsunaga S."/>
            <person name="Kalinowski J."/>
            <person name="Takeyama H."/>
            <person name="Piel J."/>
        </authorList>
    </citation>
    <scope>NUCLEOTIDE SEQUENCE [LARGE SCALE GENOMIC DNA]</scope>
    <source>
        <strain evidence="4">TSY2</strain>
    </source>
</reference>
<evidence type="ECO:0000256" key="1">
    <source>
        <dbReference type="ARBA" id="ARBA00006484"/>
    </source>
</evidence>
<evidence type="ECO:0000256" key="2">
    <source>
        <dbReference type="ARBA" id="ARBA00023002"/>
    </source>
</evidence>
<dbReference type="PROSITE" id="PS00061">
    <property type="entry name" value="ADH_SHORT"/>
    <property type="match status" value="1"/>
</dbReference>
<evidence type="ECO:0000313" key="4">
    <source>
        <dbReference type="Proteomes" id="UP000019140"/>
    </source>
</evidence>
<keyword evidence="4" id="KW-1185">Reference proteome</keyword>
<comment type="similarity">
    <text evidence="1">Belongs to the short-chain dehydrogenases/reductases (SDR) family.</text>
</comment>
<dbReference type="PRINTS" id="PR00081">
    <property type="entry name" value="GDHRDH"/>
</dbReference>
<dbReference type="GO" id="GO:0048038">
    <property type="term" value="F:quinone binding"/>
    <property type="evidence" value="ECO:0007669"/>
    <property type="project" value="TreeGrafter"/>
</dbReference>
<dbReference type="GO" id="GO:0016616">
    <property type="term" value="F:oxidoreductase activity, acting on the CH-OH group of donors, NAD or NADP as acceptor"/>
    <property type="evidence" value="ECO:0007669"/>
    <property type="project" value="TreeGrafter"/>
</dbReference>
<keyword evidence="2" id="KW-0560">Oxidoreductase</keyword>
<sequence>MAGSAFSLEGKTAIVTGGGIGIGKSISIECARAGADIMLCSRRMEHLEQTAEDIRQLGRRALPLTVDVRDQEQVNAVVQRTIEEFGHIDILVNNHGASFRSPIEDISLNGWNAVVGINLNGVFLFTQAVGKHMIERQQGVIVNISSMAGVRGSTMMSHYGASKAAVINFTATTAQAWAKHNIRVNCIAPGPIETEGYLEVLHQTNPNPDEVYRKTAERVALKRWGRVEEIAHPTVFLASEAAGFMTGTTIYIDGGGVPSPETDTD</sequence>
<dbReference type="NCBIfam" id="NF005559">
    <property type="entry name" value="PRK07231.1"/>
    <property type="match status" value="1"/>
</dbReference>
<evidence type="ECO:0000313" key="3">
    <source>
        <dbReference type="EMBL" id="ETW94670.1"/>
    </source>
</evidence>
<gene>
    <name evidence="3" type="ORF">ETSY2_49415</name>
</gene>
<dbReference type="InterPro" id="IPR002347">
    <property type="entry name" value="SDR_fam"/>
</dbReference>
<evidence type="ECO:0008006" key="5">
    <source>
        <dbReference type="Google" id="ProtNLM"/>
    </source>
</evidence>
<dbReference type="Pfam" id="PF13561">
    <property type="entry name" value="adh_short_C2"/>
    <property type="match status" value="1"/>
</dbReference>
<dbReference type="GO" id="GO:0006633">
    <property type="term" value="P:fatty acid biosynthetic process"/>
    <property type="evidence" value="ECO:0007669"/>
    <property type="project" value="TreeGrafter"/>
</dbReference>
<comment type="caution">
    <text evidence="3">The sequence shown here is derived from an EMBL/GenBank/DDBJ whole genome shotgun (WGS) entry which is preliminary data.</text>
</comment>